<evidence type="ECO:0000313" key="2">
    <source>
        <dbReference type="Proteomes" id="UP001187192"/>
    </source>
</evidence>
<accession>A0AA88DSE4</accession>
<evidence type="ECO:0000313" key="1">
    <source>
        <dbReference type="EMBL" id="GMN60912.1"/>
    </source>
</evidence>
<dbReference type="EMBL" id="BTGU01000104">
    <property type="protein sequence ID" value="GMN60912.1"/>
    <property type="molecule type" value="Genomic_DNA"/>
</dbReference>
<dbReference type="Proteomes" id="UP001187192">
    <property type="component" value="Unassembled WGS sequence"/>
</dbReference>
<keyword evidence="2" id="KW-1185">Reference proteome</keyword>
<comment type="caution">
    <text evidence="1">The sequence shown here is derived from an EMBL/GenBank/DDBJ whole genome shotgun (WGS) entry which is preliminary data.</text>
</comment>
<reference evidence="1" key="1">
    <citation type="submission" date="2023-07" db="EMBL/GenBank/DDBJ databases">
        <title>draft genome sequence of fig (Ficus carica).</title>
        <authorList>
            <person name="Takahashi T."/>
            <person name="Nishimura K."/>
        </authorList>
    </citation>
    <scope>NUCLEOTIDE SEQUENCE</scope>
</reference>
<organism evidence="1 2">
    <name type="scientific">Ficus carica</name>
    <name type="common">Common fig</name>
    <dbReference type="NCBI Taxonomy" id="3494"/>
    <lineage>
        <taxon>Eukaryota</taxon>
        <taxon>Viridiplantae</taxon>
        <taxon>Streptophyta</taxon>
        <taxon>Embryophyta</taxon>
        <taxon>Tracheophyta</taxon>
        <taxon>Spermatophyta</taxon>
        <taxon>Magnoliopsida</taxon>
        <taxon>eudicotyledons</taxon>
        <taxon>Gunneridae</taxon>
        <taxon>Pentapetalae</taxon>
        <taxon>rosids</taxon>
        <taxon>fabids</taxon>
        <taxon>Rosales</taxon>
        <taxon>Moraceae</taxon>
        <taxon>Ficeae</taxon>
        <taxon>Ficus</taxon>
    </lineage>
</organism>
<protein>
    <submittedName>
        <fullName evidence="1">Uncharacterized protein</fullName>
    </submittedName>
</protein>
<dbReference type="AlphaFoldDB" id="A0AA88DSE4"/>
<gene>
    <name evidence="1" type="ORF">TIFTF001_030003</name>
</gene>
<proteinExistence type="predicted"/>
<sequence>MLVVQLPCTYSESVAVPKLGAAPRSIGWCHLWALQRPCCVVVGAAAPSP</sequence>
<name>A0AA88DSE4_FICCA</name>